<keyword evidence="4 5" id="KW-0472">Membrane</keyword>
<evidence type="ECO:0000256" key="3">
    <source>
        <dbReference type="ARBA" id="ARBA00022989"/>
    </source>
</evidence>
<sequence length="440" mass="48664">MQSFVNPERLSLHERYRLRVVSAFVLIYLFILFEGILRKWVAPSLSSVIYFIKDPIVIYIYWCAYRFGFFSKNLVSAYFVVLVIVFFVLVSAFLLSSPEGFVIYGYGVRNYLLYFPLIFVAGKTLKLTDVYRFARITLFAAIPISVLVVLQYSSGPQAYVNKGIGDDDFIFMIADGVVRPYGTFTFTAGHVVYVSACFAFLVAAIFDKALFRAVFARRYVLFAASAAAVAVMCFLTGSRAIYAYAAMVLVAALAVALIKKSQRNLLSLFCLAGALFVSLLIFMSTDSYQVLVERNRSAVASEGSPVTRAFSSLYAFTRVVDDAPLWGHGIGSGTNAASTILRAGREQGAGFLLAEDEWSRIVLEMGLPAGLMFILFRIFVLLWLLLKSYKALVRQGTGVPLLLCGFLAPILFNGVMTMQGTFLAFGVLYACLILAACKKT</sequence>
<evidence type="ECO:0000256" key="1">
    <source>
        <dbReference type="ARBA" id="ARBA00004141"/>
    </source>
</evidence>
<evidence type="ECO:0000256" key="4">
    <source>
        <dbReference type="ARBA" id="ARBA00023136"/>
    </source>
</evidence>
<reference evidence="8" key="2">
    <citation type="submission" date="2015-05" db="EMBL/GenBank/DDBJ databases">
        <authorList>
            <person name="Swarnkar M.K."/>
            <person name="Vyas P."/>
            <person name="Rahi P."/>
            <person name="Thakur R."/>
            <person name="Thakur N."/>
            <person name="Singh A.K."/>
            <person name="Gulati A."/>
        </authorList>
    </citation>
    <scope>NUCLEOTIDE SEQUENCE [LARGE SCALE GENOMIC DNA]</scope>
    <source>
        <strain evidence="8">745</strain>
    </source>
</reference>
<feature type="transmembrane region" description="Helical" evidence="5">
    <location>
        <begin position="398"/>
        <end position="415"/>
    </location>
</feature>
<dbReference type="Proteomes" id="UP000036608">
    <property type="component" value="Chromosome"/>
</dbReference>
<feature type="transmembrane region" description="Helical" evidence="5">
    <location>
        <begin position="20"/>
        <end position="41"/>
    </location>
</feature>
<accession>A0A0H5AYF1</accession>
<evidence type="ECO:0000259" key="6">
    <source>
        <dbReference type="Pfam" id="PF04932"/>
    </source>
</evidence>
<protein>
    <recommendedName>
        <fullName evidence="6">O-antigen ligase-related domain-containing protein</fullName>
    </recommendedName>
</protein>
<dbReference type="EMBL" id="CP011507">
    <property type="protein sequence ID" value="AKS09582.1"/>
    <property type="molecule type" value="Genomic_DNA"/>
</dbReference>
<organism evidence="7 8">
    <name type="scientific">Pseudomonas trivialis</name>
    <dbReference type="NCBI Taxonomy" id="200450"/>
    <lineage>
        <taxon>Bacteria</taxon>
        <taxon>Pseudomonadati</taxon>
        <taxon>Pseudomonadota</taxon>
        <taxon>Gammaproteobacteria</taxon>
        <taxon>Pseudomonadales</taxon>
        <taxon>Pseudomonadaceae</taxon>
        <taxon>Pseudomonas</taxon>
    </lineage>
</organism>
<feature type="transmembrane region" description="Helical" evidence="5">
    <location>
        <begin position="365"/>
        <end position="386"/>
    </location>
</feature>
<evidence type="ECO:0000313" key="8">
    <source>
        <dbReference type="Proteomes" id="UP000036608"/>
    </source>
</evidence>
<feature type="transmembrane region" description="Helical" evidence="5">
    <location>
        <begin position="218"/>
        <end position="235"/>
    </location>
</feature>
<dbReference type="PANTHER" id="PTHR37422:SF13">
    <property type="entry name" value="LIPOPOLYSACCHARIDE BIOSYNTHESIS PROTEIN PA4999-RELATED"/>
    <property type="match status" value="1"/>
</dbReference>
<dbReference type="AlphaFoldDB" id="A0A0H5AYF1"/>
<dbReference type="InterPro" id="IPR051533">
    <property type="entry name" value="WaaL-like"/>
</dbReference>
<feature type="transmembrane region" description="Helical" evidence="5">
    <location>
        <begin position="77"/>
        <end position="95"/>
    </location>
</feature>
<feature type="transmembrane region" description="Helical" evidence="5">
    <location>
        <begin position="265"/>
        <end position="283"/>
    </location>
</feature>
<dbReference type="GO" id="GO:0016020">
    <property type="term" value="C:membrane"/>
    <property type="evidence" value="ECO:0007669"/>
    <property type="project" value="UniProtKB-SubCell"/>
</dbReference>
<reference evidence="7 8" key="1">
    <citation type="journal article" date="2015" name="Genome Announc.">
        <title>Complete Genome Sequence of the Rhizobacterium Pseudomonas trivialis Strain IHBB745 with Multiple Plant Growth-Promoting Activities and Tolerance to Desiccation and Alkalinity.</title>
        <authorList>
            <person name="Gulati A."/>
            <person name="Swarnkar M.K."/>
            <person name="Vyas P."/>
            <person name="Rahi P."/>
            <person name="Thakur R."/>
            <person name="Thakur N."/>
            <person name="Singh A.K."/>
        </authorList>
    </citation>
    <scope>NUCLEOTIDE SEQUENCE [LARGE SCALE GENOMIC DNA]</scope>
    <source>
        <strain evidence="8">745</strain>
    </source>
</reference>
<evidence type="ECO:0000256" key="5">
    <source>
        <dbReference type="SAM" id="Phobius"/>
    </source>
</evidence>
<evidence type="ECO:0000313" key="7">
    <source>
        <dbReference type="EMBL" id="AKS09582.1"/>
    </source>
</evidence>
<dbReference type="OrthoDB" id="8957526at2"/>
<dbReference type="PATRIC" id="fig|200450.3.peg.5522"/>
<keyword evidence="2 5" id="KW-0812">Transmembrane</keyword>
<evidence type="ECO:0000256" key="2">
    <source>
        <dbReference type="ARBA" id="ARBA00022692"/>
    </source>
</evidence>
<dbReference type="Pfam" id="PF04932">
    <property type="entry name" value="Wzy_C"/>
    <property type="match status" value="1"/>
</dbReference>
<dbReference type="KEGG" id="ptv:AA957_26875"/>
<dbReference type="InterPro" id="IPR007016">
    <property type="entry name" value="O-antigen_ligase-rel_domated"/>
</dbReference>
<dbReference type="PANTHER" id="PTHR37422">
    <property type="entry name" value="TEICHURONIC ACID BIOSYNTHESIS PROTEIN TUAE"/>
    <property type="match status" value="1"/>
</dbReference>
<feature type="transmembrane region" description="Helical" evidence="5">
    <location>
        <begin position="181"/>
        <end position="206"/>
    </location>
</feature>
<feature type="domain" description="O-antigen ligase-related" evidence="6">
    <location>
        <begin position="225"/>
        <end position="374"/>
    </location>
</feature>
<name>A0A0H5AYF1_9PSED</name>
<keyword evidence="3 5" id="KW-1133">Transmembrane helix</keyword>
<proteinExistence type="predicted"/>
<feature type="transmembrane region" description="Helical" evidence="5">
    <location>
        <begin position="241"/>
        <end position="258"/>
    </location>
</feature>
<feature type="transmembrane region" description="Helical" evidence="5">
    <location>
        <begin position="421"/>
        <end position="437"/>
    </location>
</feature>
<gene>
    <name evidence="7" type="ORF">AA957_26875</name>
</gene>
<feature type="transmembrane region" description="Helical" evidence="5">
    <location>
        <begin position="47"/>
        <end position="65"/>
    </location>
</feature>
<dbReference type="RefSeq" id="WP_049712869.1">
    <property type="nucleotide sequence ID" value="NZ_CP011507.1"/>
</dbReference>
<feature type="transmembrane region" description="Helical" evidence="5">
    <location>
        <begin position="101"/>
        <end position="121"/>
    </location>
</feature>
<feature type="transmembrane region" description="Helical" evidence="5">
    <location>
        <begin position="133"/>
        <end position="152"/>
    </location>
</feature>
<comment type="subcellular location">
    <subcellularLocation>
        <location evidence="1">Membrane</location>
        <topology evidence="1">Multi-pass membrane protein</topology>
    </subcellularLocation>
</comment>